<protein>
    <submittedName>
        <fullName evidence="4">1-deoxypentalenic acid 11-beta-hydroxylase</fullName>
    </submittedName>
</protein>
<dbReference type="InterPro" id="IPR008775">
    <property type="entry name" value="Phytyl_CoA_dOase-like"/>
</dbReference>
<dbReference type="SUPFAM" id="SSF51197">
    <property type="entry name" value="Clavaminate synthase-like"/>
    <property type="match status" value="1"/>
</dbReference>
<dbReference type="PROSITE" id="PS51471">
    <property type="entry name" value="FE2OG_OXY"/>
    <property type="match status" value="1"/>
</dbReference>
<organism evidence="4 5">
    <name type="scientific">Geodia barretti</name>
    <name type="common">Barrett's horny sponge</name>
    <dbReference type="NCBI Taxonomy" id="519541"/>
    <lineage>
        <taxon>Eukaryota</taxon>
        <taxon>Metazoa</taxon>
        <taxon>Porifera</taxon>
        <taxon>Demospongiae</taxon>
        <taxon>Heteroscleromorpha</taxon>
        <taxon>Tetractinellida</taxon>
        <taxon>Astrophorina</taxon>
        <taxon>Geodiidae</taxon>
        <taxon>Geodia</taxon>
    </lineage>
</organism>
<proteinExistence type="inferred from homology"/>
<dbReference type="Gene3D" id="2.60.120.620">
    <property type="entry name" value="q2cbj1_9rhob like domain"/>
    <property type="match status" value="1"/>
</dbReference>
<feature type="domain" description="Fe2OG dioxygenase" evidence="3">
    <location>
        <begin position="101"/>
        <end position="236"/>
    </location>
</feature>
<keyword evidence="5" id="KW-1185">Reference proteome</keyword>
<sequence length="272" mass="31267">MESVITDFNENGFSILHGILASETLEAVKHECKTLVDALASQRQTEGKLANMYPDADFETRLIRLYENYPDENPTIFRPELHREGFFGVFAHSILLELAGVILGPEIRLYPNYSVRPKLPENKRTEVLWHQDAGYTSKEADVLRMMNVWAPLVPVNIENGCMEFIPGSHKWGVVPHEKDEYYLRIHDDYIKPVEADAVSIEILPGDVVIFSNLLFHRGLPNRAQHVRWSLDFRYQDATQPTLRTTQGHLLRSQRTPEAVVKDAKAWAQLEFQ</sequence>
<evidence type="ECO:0000256" key="2">
    <source>
        <dbReference type="RuleBase" id="RU003682"/>
    </source>
</evidence>
<dbReference type="InterPro" id="IPR005123">
    <property type="entry name" value="Oxoglu/Fe-dep_dioxygenase_dom"/>
</dbReference>
<keyword evidence="2" id="KW-0560">Oxidoreductase</keyword>
<evidence type="ECO:0000259" key="3">
    <source>
        <dbReference type="PROSITE" id="PS51471"/>
    </source>
</evidence>
<evidence type="ECO:0000256" key="1">
    <source>
        <dbReference type="ARBA" id="ARBA00001962"/>
    </source>
</evidence>
<dbReference type="GO" id="GO:0046872">
    <property type="term" value="F:metal ion binding"/>
    <property type="evidence" value="ECO:0007669"/>
    <property type="project" value="UniProtKB-KW"/>
</dbReference>
<dbReference type="PANTHER" id="PTHR20883">
    <property type="entry name" value="PHYTANOYL-COA DIOXYGENASE DOMAIN CONTAINING 1"/>
    <property type="match status" value="1"/>
</dbReference>
<reference evidence="4" key="1">
    <citation type="submission" date="2023-03" db="EMBL/GenBank/DDBJ databases">
        <authorList>
            <person name="Steffen K."/>
            <person name="Cardenas P."/>
        </authorList>
    </citation>
    <scope>NUCLEOTIDE SEQUENCE</scope>
</reference>
<name>A0AA35RHW7_GEOBA</name>
<keyword evidence="2" id="KW-0479">Metal-binding</keyword>
<evidence type="ECO:0000313" key="5">
    <source>
        <dbReference type="Proteomes" id="UP001174909"/>
    </source>
</evidence>
<keyword evidence="2" id="KW-0408">Iron</keyword>
<dbReference type="AlphaFoldDB" id="A0AA35RHW7"/>
<gene>
    <name evidence="4" type="ORF">GBAR_LOCUS7564</name>
</gene>
<comment type="similarity">
    <text evidence="2">Belongs to the iron/ascorbate-dependent oxidoreductase family.</text>
</comment>
<evidence type="ECO:0000313" key="4">
    <source>
        <dbReference type="EMBL" id="CAI8011795.1"/>
    </source>
</evidence>
<dbReference type="GO" id="GO:0016491">
    <property type="term" value="F:oxidoreductase activity"/>
    <property type="evidence" value="ECO:0007669"/>
    <property type="project" value="UniProtKB-KW"/>
</dbReference>
<dbReference type="Pfam" id="PF05721">
    <property type="entry name" value="PhyH"/>
    <property type="match status" value="1"/>
</dbReference>
<dbReference type="Proteomes" id="UP001174909">
    <property type="component" value="Unassembled WGS sequence"/>
</dbReference>
<dbReference type="EMBL" id="CASHTH010001125">
    <property type="protein sequence ID" value="CAI8011795.1"/>
    <property type="molecule type" value="Genomic_DNA"/>
</dbReference>
<dbReference type="PANTHER" id="PTHR20883:SF14">
    <property type="entry name" value="PHYTANOYL-COA DIOXYGENASE"/>
    <property type="match status" value="1"/>
</dbReference>
<accession>A0AA35RHW7</accession>
<comment type="caution">
    <text evidence="4">The sequence shown here is derived from an EMBL/GenBank/DDBJ whole genome shotgun (WGS) entry which is preliminary data.</text>
</comment>
<comment type="cofactor">
    <cofactor evidence="1">
        <name>Fe cation</name>
        <dbReference type="ChEBI" id="CHEBI:24875"/>
    </cofactor>
</comment>